<dbReference type="STRING" id="225164.V4C1W2"/>
<keyword evidence="1" id="KW-0297">G-protein coupled receptor</keyword>
<dbReference type="GeneID" id="20238444"/>
<evidence type="ECO:0000313" key="6">
    <source>
        <dbReference type="EMBL" id="ESO95454.1"/>
    </source>
</evidence>
<dbReference type="SUPFAM" id="SSF53822">
    <property type="entry name" value="Periplasmic binding protein-like I"/>
    <property type="match status" value="1"/>
</dbReference>
<dbReference type="PANTHER" id="PTHR10519">
    <property type="entry name" value="GABA-B RECEPTOR"/>
    <property type="match status" value="1"/>
</dbReference>
<evidence type="ECO:0000256" key="4">
    <source>
        <dbReference type="ARBA" id="ARBA00023224"/>
    </source>
</evidence>
<feature type="chain" id="PRO_5004718448" evidence="5">
    <location>
        <begin position="20"/>
        <end position="161"/>
    </location>
</feature>
<keyword evidence="2" id="KW-0675">Receptor</keyword>
<evidence type="ECO:0000256" key="2">
    <source>
        <dbReference type="ARBA" id="ARBA00023170"/>
    </source>
</evidence>
<dbReference type="Gene3D" id="3.40.50.2300">
    <property type="match status" value="1"/>
</dbReference>
<keyword evidence="3" id="KW-0325">Glycoprotein</keyword>
<protein>
    <submittedName>
        <fullName evidence="6">Uncharacterized protein</fullName>
    </submittedName>
</protein>
<dbReference type="CTD" id="20238444"/>
<dbReference type="HOGENOM" id="CLU_1645645_0_0_1"/>
<dbReference type="GO" id="GO:0004965">
    <property type="term" value="F:G protein-coupled GABA receptor activity"/>
    <property type="evidence" value="ECO:0007669"/>
    <property type="project" value="InterPro"/>
</dbReference>
<feature type="signal peptide" evidence="5">
    <location>
        <begin position="1"/>
        <end position="19"/>
    </location>
</feature>
<evidence type="ECO:0000256" key="3">
    <source>
        <dbReference type="ARBA" id="ARBA00023180"/>
    </source>
</evidence>
<dbReference type="GO" id="GO:0038039">
    <property type="term" value="C:G protein-coupled receptor heterodimeric complex"/>
    <property type="evidence" value="ECO:0007669"/>
    <property type="project" value="TreeGrafter"/>
</dbReference>
<evidence type="ECO:0000313" key="7">
    <source>
        <dbReference type="Proteomes" id="UP000030746"/>
    </source>
</evidence>
<dbReference type="InterPro" id="IPR002455">
    <property type="entry name" value="GPCR3_GABA-B"/>
</dbReference>
<evidence type="ECO:0000256" key="5">
    <source>
        <dbReference type="SAM" id="SignalP"/>
    </source>
</evidence>
<evidence type="ECO:0000256" key="1">
    <source>
        <dbReference type="ARBA" id="ARBA00023040"/>
    </source>
</evidence>
<proteinExistence type="predicted"/>
<reference evidence="6 7" key="1">
    <citation type="journal article" date="2013" name="Nature">
        <title>Insights into bilaterian evolution from three spiralian genomes.</title>
        <authorList>
            <person name="Simakov O."/>
            <person name="Marletaz F."/>
            <person name="Cho S.J."/>
            <person name="Edsinger-Gonzales E."/>
            <person name="Havlak P."/>
            <person name="Hellsten U."/>
            <person name="Kuo D.H."/>
            <person name="Larsson T."/>
            <person name="Lv J."/>
            <person name="Arendt D."/>
            <person name="Savage R."/>
            <person name="Osoegawa K."/>
            <person name="de Jong P."/>
            <person name="Grimwood J."/>
            <person name="Chapman J.A."/>
            <person name="Shapiro H."/>
            <person name="Aerts A."/>
            <person name="Otillar R.P."/>
            <person name="Terry A.Y."/>
            <person name="Boore J.L."/>
            <person name="Grigoriev I.V."/>
            <person name="Lindberg D.R."/>
            <person name="Seaver E.C."/>
            <person name="Weisblat D.A."/>
            <person name="Putnam N.H."/>
            <person name="Rokhsar D.S."/>
        </authorList>
    </citation>
    <scope>NUCLEOTIDE SEQUENCE [LARGE SCALE GENOMIC DNA]</scope>
</reference>
<name>V4C1W2_LOTGI</name>
<dbReference type="RefSeq" id="XP_009053962.1">
    <property type="nucleotide sequence ID" value="XM_009055714.1"/>
</dbReference>
<dbReference type="AlphaFoldDB" id="V4C1W2"/>
<sequence length="161" mass="18220">MAGIVTMLSLLVFLTTGNCEYSDPVPLYVGTMFPKSNHWFRNYGNFLTLLFEYAFEEINNRTDILDGYSLKVIPKDSQGIPGLAAKKFMELIDEPPTKIAMIGPALSDELLVVGQIPQYYNLLEFLPFSREVKTNEVMIQAISAGKNINYNLEVTESYHPR</sequence>
<gene>
    <name evidence="6" type="ORF">LOTGIDRAFT_160604</name>
</gene>
<dbReference type="PANTHER" id="PTHR10519:SF20">
    <property type="entry name" value="G-PROTEIN COUPLED RECEPTOR 156-RELATED"/>
    <property type="match status" value="1"/>
</dbReference>
<dbReference type="InterPro" id="IPR028082">
    <property type="entry name" value="Peripla_BP_I"/>
</dbReference>
<keyword evidence="5" id="KW-0732">Signal</keyword>
<keyword evidence="7" id="KW-1185">Reference proteome</keyword>
<dbReference type="KEGG" id="lgi:LOTGIDRAFT_160604"/>
<keyword evidence="4" id="KW-0807">Transducer</keyword>
<organism evidence="6 7">
    <name type="scientific">Lottia gigantea</name>
    <name type="common">Giant owl limpet</name>
    <dbReference type="NCBI Taxonomy" id="225164"/>
    <lineage>
        <taxon>Eukaryota</taxon>
        <taxon>Metazoa</taxon>
        <taxon>Spiralia</taxon>
        <taxon>Lophotrochozoa</taxon>
        <taxon>Mollusca</taxon>
        <taxon>Gastropoda</taxon>
        <taxon>Patellogastropoda</taxon>
        <taxon>Lottioidea</taxon>
        <taxon>Lottiidae</taxon>
        <taxon>Lottia</taxon>
    </lineage>
</organism>
<dbReference type="EMBL" id="KB201656">
    <property type="protein sequence ID" value="ESO95454.1"/>
    <property type="molecule type" value="Genomic_DNA"/>
</dbReference>
<dbReference type="OrthoDB" id="2150267at2759"/>
<dbReference type="Proteomes" id="UP000030746">
    <property type="component" value="Unassembled WGS sequence"/>
</dbReference>
<accession>V4C1W2</accession>